<feature type="domain" description="Helicase C-terminal" evidence="7">
    <location>
        <begin position="1"/>
        <end position="117"/>
    </location>
</feature>
<dbReference type="Pfam" id="PF00271">
    <property type="entry name" value="Helicase_C"/>
    <property type="match status" value="1"/>
</dbReference>
<organism evidence="8 9">
    <name type="scientific">Porites evermanni</name>
    <dbReference type="NCBI Taxonomy" id="104178"/>
    <lineage>
        <taxon>Eukaryota</taxon>
        <taxon>Metazoa</taxon>
        <taxon>Cnidaria</taxon>
        <taxon>Anthozoa</taxon>
        <taxon>Hexacorallia</taxon>
        <taxon>Scleractinia</taxon>
        <taxon>Fungiina</taxon>
        <taxon>Poritidae</taxon>
        <taxon>Porites</taxon>
    </lineage>
</organism>
<name>A0ABN8SVF8_9CNID</name>
<dbReference type="Gene3D" id="3.40.50.300">
    <property type="entry name" value="P-loop containing nucleotide triphosphate hydrolases"/>
    <property type="match status" value="1"/>
</dbReference>
<dbReference type="PANTHER" id="PTHR13710:SF105">
    <property type="entry name" value="ATP-DEPENDENT DNA HELICASE Q1"/>
    <property type="match status" value="1"/>
</dbReference>
<evidence type="ECO:0000256" key="2">
    <source>
        <dbReference type="ARBA" id="ARBA00023125"/>
    </source>
</evidence>
<gene>
    <name evidence="8" type="ORF">PEVE_00030522</name>
</gene>
<protein>
    <recommendedName>
        <fullName evidence="5">DNA 3'-5' helicase</fullName>
        <ecNumber evidence="5">5.6.2.4</ecNumber>
    </recommendedName>
    <alternativeName>
        <fullName evidence="6">DNA 3'-5' helicase Q1</fullName>
    </alternativeName>
</protein>
<dbReference type="SMART" id="SM00490">
    <property type="entry name" value="HELICc"/>
    <property type="match status" value="1"/>
</dbReference>
<evidence type="ECO:0000256" key="4">
    <source>
        <dbReference type="ARBA" id="ARBA00034617"/>
    </source>
</evidence>
<comment type="catalytic activity">
    <reaction evidence="4">
        <text>Couples ATP hydrolysis with the unwinding of duplex DNA by translocating in the 3'-5' direction.</text>
        <dbReference type="EC" id="5.6.2.4"/>
    </reaction>
</comment>
<dbReference type="EMBL" id="CALNXI010004318">
    <property type="protein sequence ID" value="CAH3195544.1"/>
    <property type="molecule type" value="Genomic_DNA"/>
</dbReference>
<keyword evidence="3" id="KW-0413">Isomerase</keyword>
<proteinExistence type="inferred from homology"/>
<evidence type="ECO:0000256" key="5">
    <source>
        <dbReference type="ARBA" id="ARBA00034808"/>
    </source>
</evidence>
<accession>A0ABN8SVF8</accession>
<dbReference type="SUPFAM" id="SSF52540">
    <property type="entry name" value="P-loop containing nucleoside triphosphate hydrolases"/>
    <property type="match status" value="1"/>
</dbReference>
<evidence type="ECO:0000256" key="6">
    <source>
        <dbReference type="ARBA" id="ARBA00044566"/>
    </source>
</evidence>
<evidence type="ECO:0000313" key="8">
    <source>
        <dbReference type="EMBL" id="CAH3195544.1"/>
    </source>
</evidence>
<dbReference type="PROSITE" id="PS51194">
    <property type="entry name" value="HELICASE_CTER"/>
    <property type="match status" value="1"/>
</dbReference>
<reference evidence="8 9" key="1">
    <citation type="submission" date="2022-05" db="EMBL/GenBank/DDBJ databases">
        <authorList>
            <consortium name="Genoscope - CEA"/>
            <person name="William W."/>
        </authorList>
    </citation>
    <scope>NUCLEOTIDE SEQUENCE [LARGE SCALE GENOMIC DNA]</scope>
</reference>
<dbReference type="PANTHER" id="PTHR13710">
    <property type="entry name" value="DNA HELICASE RECQ FAMILY MEMBER"/>
    <property type="match status" value="1"/>
</dbReference>
<comment type="similarity">
    <text evidence="1">Belongs to the helicase family. RecQ subfamily.</text>
</comment>
<dbReference type="EC" id="5.6.2.4" evidence="5"/>
<keyword evidence="9" id="KW-1185">Reference proteome</keyword>
<sequence>MLGLWWLMKHIASLNKMKHELISSIVSESCKQRVIFATVAFGMGVDSPCVERIIHFGVPRSMESFFQESGRAGRDGRPATSTLYFNNNDIGANVEGMQPIMRDYCKNPQNVCRRKIVLSHFGFGIPSPRDKHSCCNICRTDCECSECVELHQDVLALENIHIPDNEFLLSGKQVEDIKSELIKYKEEIEASDNYLNLSMCSELTMTVVDDVCSTLQELCSLDRIMEKLPVWRKEHAEKI</sequence>
<dbReference type="InterPro" id="IPR027417">
    <property type="entry name" value="P-loop_NTPase"/>
</dbReference>
<evidence type="ECO:0000313" key="9">
    <source>
        <dbReference type="Proteomes" id="UP001159427"/>
    </source>
</evidence>
<dbReference type="InterPro" id="IPR001650">
    <property type="entry name" value="Helicase_C-like"/>
</dbReference>
<evidence type="ECO:0000256" key="3">
    <source>
        <dbReference type="ARBA" id="ARBA00023235"/>
    </source>
</evidence>
<feature type="non-terminal residue" evidence="8">
    <location>
        <position position="239"/>
    </location>
</feature>
<dbReference type="Proteomes" id="UP001159427">
    <property type="component" value="Unassembled WGS sequence"/>
</dbReference>
<evidence type="ECO:0000259" key="7">
    <source>
        <dbReference type="PROSITE" id="PS51194"/>
    </source>
</evidence>
<evidence type="ECO:0000256" key="1">
    <source>
        <dbReference type="ARBA" id="ARBA00005446"/>
    </source>
</evidence>
<comment type="caution">
    <text evidence="8">The sequence shown here is derived from an EMBL/GenBank/DDBJ whole genome shotgun (WGS) entry which is preliminary data.</text>
</comment>
<keyword evidence="2" id="KW-0238">DNA-binding</keyword>